<gene>
    <name evidence="5" type="ORF">SAMN06265827_12334</name>
</gene>
<dbReference type="InterPro" id="IPR009040">
    <property type="entry name" value="Ferritin-like_diiron"/>
</dbReference>
<dbReference type="Gene3D" id="1.20.1260.10">
    <property type="match status" value="1"/>
</dbReference>
<comment type="cofactor">
    <cofactor evidence="1">
        <name>Fe(3+)</name>
        <dbReference type="ChEBI" id="CHEBI:29034"/>
    </cofactor>
</comment>
<keyword evidence="3" id="KW-0249">Electron transport</keyword>
<feature type="domain" description="Ferritin-like diiron" evidence="4">
    <location>
        <begin position="1"/>
        <end position="145"/>
    </location>
</feature>
<dbReference type="AlphaFoldDB" id="A0A285HR84"/>
<dbReference type="Pfam" id="PF02915">
    <property type="entry name" value="Rubrerythrin"/>
    <property type="match status" value="1"/>
</dbReference>
<dbReference type="Gene3D" id="2.20.28.10">
    <property type="match status" value="1"/>
</dbReference>
<dbReference type="InterPro" id="IPR048574">
    <property type="entry name" value="RUBY_RBDX"/>
</dbReference>
<dbReference type="InterPro" id="IPR012347">
    <property type="entry name" value="Ferritin-like"/>
</dbReference>
<dbReference type="PROSITE" id="PS50905">
    <property type="entry name" value="FERRITIN_LIKE"/>
    <property type="match status" value="1"/>
</dbReference>
<name>A0A285HR84_9FIRM</name>
<dbReference type="InterPro" id="IPR052753">
    <property type="entry name" value="Rbr2/Nigerythrin"/>
</dbReference>
<evidence type="ECO:0000259" key="4">
    <source>
        <dbReference type="PROSITE" id="PS50905"/>
    </source>
</evidence>
<protein>
    <submittedName>
        <fullName evidence="5">Rubrerythrin</fullName>
    </submittedName>
</protein>
<dbReference type="Proteomes" id="UP000219573">
    <property type="component" value="Unassembled WGS sequence"/>
</dbReference>
<reference evidence="6" key="1">
    <citation type="submission" date="2017-09" db="EMBL/GenBank/DDBJ databases">
        <authorList>
            <person name="Varghese N."/>
            <person name="Submissions S."/>
        </authorList>
    </citation>
    <scope>NUCLEOTIDE SEQUENCE [LARGE SCALE GENOMIC DNA]</scope>
    <source>
        <strain evidence="6">MSL47</strain>
    </source>
</reference>
<evidence type="ECO:0000256" key="1">
    <source>
        <dbReference type="ARBA" id="ARBA00001965"/>
    </source>
</evidence>
<accession>A0A285HR84</accession>
<keyword evidence="2" id="KW-0813">Transport</keyword>
<proteinExistence type="predicted"/>
<dbReference type="GO" id="GO:0016491">
    <property type="term" value="F:oxidoreductase activity"/>
    <property type="evidence" value="ECO:0007669"/>
    <property type="project" value="InterPro"/>
</dbReference>
<dbReference type="InterPro" id="IPR009078">
    <property type="entry name" value="Ferritin-like_SF"/>
</dbReference>
<dbReference type="SUPFAM" id="SSF57802">
    <property type="entry name" value="Rubredoxin-like"/>
    <property type="match status" value="1"/>
</dbReference>
<dbReference type="GO" id="GO:0046872">
    <property type="term" value="F:metal ion binding"/>
    <property type="evidence" value="ECO:0007669"/>
    <property type="project" value="InterPro"/>
</dbReference>
<evidence type="ECO:0000313" key="5">
    <source>
        <dbReference type="EMBL" id="SNY38194.1"/>
    </source>
</evidence>
<dbReference type="Pfam" id="PF21349">
    <property type="entry name" value="RUBY_RBDX"/>
    <property type="match status" value="1"/>
</dbReference>
<dbReference type="PANTHER" id="PTHR33746:SF4">
    <property type="entry name" value="RUBRERYTHRIN"/>
    <property type="match status" value="1"/>
</dbReference>
<dbReference type="RefSeq" id="WP_097018777.1">
    <property type="nucleotide sequence ID" value="NZ_OBDZ01000023.1"/>
</dbReference>
<dbReference type="OrthoDB" id="9799749at2"/>
<evidence type="ECO:0000256" key="3">
    <source>
        <dbReference type="ARBA" id="ARBA00022982"/>
    </source>
</evidence>
<dbReference type="EMBL" id="OBDZ01000023">
    <property type="protein sequence ID" value="SNY38194.1"/>
    <property type="molecule type" value="Genomic_DNA"/>
</dbReference>
<dbReference type="PANTHER" id="PTHR33746">
    <property type="entry name" value="RUBRERYTHRIN"/>
    <property type="match status" value="1"/>
</dbReference>
<evidence type="ECO:0000256" key="2">
    <source>
        <dbReference type="ARBA" id="ARBA00022448"/>
    </source>
</evidence>
<dbReference type="CDD" id="cd01041">
    <property type="entry name" value="Rubrerythrin"/>
    <property type="match status" value="1"/>
</dbReference>
<dbReference type="SUPFAM" id="SSF47240">
    <property type="entry name" value="Ferritin-like"/>
    <property type="match status" value="1"/>
</dbReference>
<sequence length="185" mass="20522">MVQNEMTAQNLRSAFGGESQAYQRYKVWAKKAEKDGFPNIALLFDAIAYAEEIHAGNHFEAHGNVDGGFLVASGAEFGLASTAKNLEGAIAGENFEIEQMYPTYHLVASDQDESDAVKSFYYSLEAEKIHSKLFSEAKEAAEEGKDYDLEYVSICEKCGHTVKDGTPDQCPICGVKKDRFKEFHK</sequence>
<organism evidence="5 6">
    <name type="scientific">Orenia metallireducens</name>
    <dbReference type="NCBI Taxonomy" id="1413210"/>
    <lineage>
        <taxon>Bacteria</taxon>
        <taxon>Bacillati</taxon>
        <taxon>Bacillota</taxon>
        <taxon>Clostridia</taxon>
        <taxon>Halanaerobiales</taxon>
        <taxon>Halobacteroidaceae</taxon>
        <taxon>Orenia</taxon>
    </lineage>
</organism>
<keyword evidence="6" id="KW-1185">Reference proteome</keyword>
<dbReference type="InterPro" id="IPR003251">
    <property type="entry name" value="Rr_diiron-bd_dom"/>
</dbReference>
<evidence type="ECO:0000313" key="6">
    <source>
        <dbReference type="Proteomes" id="UP000219573"/>
    </source>
</evidence>